<name>A0AAV9JS27_9PEZI</name>
<evidence type="ECO:0000313" key="4">
    <source>
        <dbReference type="Proteomes" id="UP001324427"/>
    </source>
</evidence>
<feature type="region of interest" description="Disordered" evidence="2">
    <location>
        <begin position="309"/>
        <end position="353"/>
    </location>
</feature>
<evidence type="ECO:0000256" key="1">
    <source>
        <dbReference type="SAM" id="Coils"/>
    </source>
</evidence>
<gene>
    <name evidence="3" type="ORF">LTR36_010070</name>
</gene>
<organism evidence="3 4">
    <name type="scientific">Oleoguttula mirabilis</name>
    <dbReference type="NCBI Taxonomy" id="1507867"/>
    <lineage>
        <taxon>Eukaryota</taxon>
        <taxon>Fungi</taxon>
        <taxon>Dikarya</taxon>
        <taxon>Ascomycota</taxon>
        <taxon>Pezizomycotina</taxon>
        <taxon>Dothideomycetes</taxon>
        <taxon>Dothideomycetidae</taxon>
        <taxon>Mycosphaerellales</taxon>
        <taxon>Teratosphaeriaceae</taxon>
        <taxon>Oleoguttula</taxon>
    </lineage>
</organism>
<feature type="compositionally biased region" description="Pro residues" evidence="2">
    <location>
        <begin position="105"/>
        <end position="128"/>
    </location>
</feature>
<evidence type="ECO:0000256" key="2">
    <source>
        <dbReference type="SAM" id="MobiDB-lite"/>
    </source>
</evidence>
<feature type="region of interest" description="Disordered" evidence="2">
    <location>
        <begin position="86"/>
        <end position="134"/>
    </location>
</feature>
<accession>A0AAV9JS27</accession>
<feature type="compositionally biased region" description="Acidic residues" evidence="2">
    <location>
        <begin position="332"/>
        <end position="345"/>
    </location>
</feature>
<keyword evidence="1" id="KW-0175">Coiled coil</keyword>
<protein>
    <submittedName>
        <fullName evidence="3">Uncharacterized protein</fullName>
    </submittedName>
</protein>
<dbReference type="EMBL" id="JAVFHQ010000008">
    <property type="protein sequence ID" value="KAK4548201.1"/>
    <property type="molecule type" value="Genomic_DNA"/>
</dbReference>
<evidence type="ECO:0000313" key="3">
    <source>
        <dbReference type="EMBL" id="KAK4548201.1"/>
    </source>
</evidence>
<sequence length="353" mass="38413">MANAFERFSQDVARLTTQANDLRSEKGRLERQIGLLQARYGDIDGLLAEVQEQSIALARNYTGIISQATPDRATPEDTKPVIIIDDEEANINVTPRSGRARQLSPPHPRPQPGPAPQPRPAPPPPPSEPKQHDIIHPKYPTVVLLDSAWTETWCGTCGANVGAARRVFLSGVSGISHHRMYMHKEESFKYQDVVATCGRRVLGDDEAAQMKAGQHPGLKVRVGRVETRQSPFTKQAGEFSSAAAARAADPASTGNARLSGFAITPTVASTTPSALVPPMGTFSSTAPTPAAEDRLTEYEIFHNLEAEAKAAGTPRARKKQRTSTGQPKYADGDFDYTIDDEEEEEQRVRQRAG</sequence>
<proteinExistence type="predicted"/>
<dbReference type="Proteomes" id="UP001324427">
    <property type="component" value="Unassembled WGS sequence"/>
</dbReference>
<keyword evidence="4" id="KW-1185">Reference proteome</keyword>
<dbReference type="AlphaFoldDB" id="A0AAV9JS27"/>
<feature type="coiled-coil region" evidence="1">
    <location>
        <begin position="5"/>
        <end position="39"/>
    </location>
</feature>
<comment type="caution">
    <text evidence="3">The sequence shown here is derived from an EMBL/GenBank/DDBJ whole genome shotgun (WGS) entry which is preliminary data.</text>
</comment>
<reference evidence="3 4" key="1">
    <citation type="submission" date="2021-11" db="EMBL/GenBank/DDBJ databases">
        <title>Black yeast isolated from Biological Soil Crust.</title>
        <authorList>
            <person name="Kurbessoian T."/>
        </authorList>
    </citation>
    <scope>NUCLEOTIDE SEQUENCE [LARGE SCALE GENOMIC DNA]</scope>
    <source>
        <strain evidence="3 4">CCFEE 5522</strain>
    </source>
</reference>